<proteinExistence type="predicted"/>
<feature type="region of interest" description="Disordered" evidence="1">
    <location>
        <begin position="112"/>
        <end position="141"/>
    </location>
</feature>
<organism evidence="2 3">
    <name type="scientific">Stylosanthes scabra</name>
    <dbReference type="NCBI Taxonomy" id="79078"/>
    <lineage>
        <taxon>Eukaryota</taxon>
        <taxon>Viridiplantae</taxon>
        <taxon>Streptophyta</taxon>
        <taxon>Embryophyta</taxon>
        <taxon>Tracheophyta</taxon>
        <taxon>Spermatophyta</taxon>
        <taxon>Magnoliopsida</taxon>
        <taxon>eudicotyledons</taxon>
        <taxon>Gunneridae</taxon>
        <taxon>Pentapetalae</taxon>
        <taxon>rosids</taxon>
        <taxon>fabids</taxon>
        <taxon>Fabales</taxon>
        <taxon>Fabaceae</taxon>
        <taxon>Papilionoideae</taxon>
        <taxon>50 kb inversion clade</taxon>
        <taxon>dalbergioids sensu lato</taxon>
        <taxon>Dalbergieae</taxon>
        <taxon>Pterocarpus clade</taxon>
        <taxon>Stylosanthes</taxon>
    </lineage>
</organism>
<keyword evidence="3" id="KW-1185">Reference proteome</keyword>
<gene>
    <name evidence="2" type="ORF">PIB30_065955</name>
</gene>
<evidence type="ECO:0000256" key="1">
    <source>
        <dbReference type="SAM" id="MobiDB-lite"/>
    </source>
</evidence>
<sequence>MELRCPVAVAGCCRGRSRYRRLLRLPMPERCRCHCVRSCQHVVHRHSFHFIVSATIVHRRCFIKSRRADPFLLRSKLSSFGSKTELDSFGSKTELLIHSVFAAGRLGSFSPLPRPPRRVAQTADSPAQRTNRILHDRDMSTDQGTNVVESNLIDNPIQDFGNVGNGVDNIKEVSNGDLPVNHITICMQGFYD</sequence>
<feature type="compositionally biased region" description="Polar residues" evidence="1">
    <location>
        <begin position="122"/>
        <end position="131"/>
    </location>
</feature>
<accession>A0ABU6SN53</accession>
<protein>
    <submittedName>
        <fullName evidence="2">Uncharacterized protein</fullName>
    </submittedName>
</protein>
<name>A0ABU6SN53_9FABA</name>
<evidence type="ECO:0000313" key="2">
    <source>
        <dbReference type="EMBL" id="MED6137546.1"/>
    </source>
</evidence>
<reference evidence="2 3" key="1">
    <citation type="journal article" date="2023" name="Plants (Basel)">
        <title>Bridging the Gap: Combining Genomics and Transcriptomics Approaches to Understand Stylosanthes scabra, an Orphan Legume from the Brazilian Caatinga.</title>
        <authorList>
            <person name="Ferreira-Neto J.R.C."/>
            <person name="da Silva M.D."/>
            <person name="Binneck E."/>
            <person name="de Melo N.F."/>
            <person name="da Silva R.H."/>
            <person name="de Melo A.L.T.M."/>
            <person name="Pandolfi V."/>
            <person name="Bustamante F.O."/>
            <person name="Brasileiro-Vidal A.C."/>
            <person name="Benko-Iseppon A.M."/>
        </authorList>
    </citation>
    <scope>NUCLEOTIDE SEQUENCE [LARGE SCALE GENOMIC DNA]</scope>
    <source>
        <tissue evidence="2">Leaves</tissue>
    </source>
</reference>
<evidence type="ECO:0000313" key="3">
    <source>
        <dbReference type="Proteomes" id="UP001341840"/>
    </source>
</evidence>
<dbReference type="Proteomes" id="UP001341840">
    <property type="component" value="Unassembled WGS sequence"/>
</dbReference>
<comment type="caution">
    <text evidence="2">The sequence shown here is derived from an EMBL/GenBank/DDBJ whole genome shotgun (WGS) entry which is preliminary data.</text>
</comment>
<dbReference type="EMBL" id="JASCZI010061080">
    <property type="protein sequence ID" value="MED6137546.1"/>
    <property type="molecule type" value="Genomic_DNA"/>
</dbReference>